<comment type="caution">
    <text evidence="2">The sequence shown here is derived from an EMBL/GenBank/DDBJ whole genome shotgun (WGS) entry which is preliminary data.</text>
</comment>
<evidence type="ECO:0000256" key="1">
    <source>
        <dbReference type="SAM" id="MobiDB-lite"/>
    </source>
</evidence>
<dbReference type="AlphaFoldDB" id="A0A2B4R784"/>
<gene>
    <name evidence="2" type="ORF">AWC38_SpisGene23723</name>
</gene>
<evidence type="ECO:0000313" key="3">
    <source>
        <dbReference type="Proteomes" id="UP000225706"/>
    </source>
</evidence>
<name>A0A2B4R784_STYPI</name>
<evidence type="ECO:0008006" key="4">
    <source>
        <dbReference type="Google" id="ProtNLM"/>
    </source>
</evidence>
<accession>A0A2B4R784</accession>
<protein>
    <recommendedName>
        <fullName evidence="4">C2H2-type domain-containing protein</fullName>
    </recommendedName>
</protein>
<organism evidence="2 3">
    <name type="scientific">Stylophora pistillata</name>
    <name type="common">Smooth cauliflower coral</name>
    <dbReference type="NCBI Taxonomy" id="50429"/>
    <lineage>
        <taxon>Eukaryota</taxon>
        <taxon>Metazoa</taxon>
        <taxon>Cnidaria</taxon>
        <taxon>Anthozoa</taxon>
        <taxon>Hexacorallia</taxon>
        <taxon>Scleractinia</taxon>
        <taxon>Astrocoeniina</taxon>
        <taxon>Pocilloporidae</taxon>
        <taxon>Stylophora</taxon>
    </lineage>
</organism>
<evidence type="ECO:0000313" key="2">
    <source>
        <dbReference type="EMBL" id="PFX12340.1"/>
    </source>
</evidence>
<feature type="compositionally biased region" description="Basic and acidic residues" evidence="1">
    <location>
        <begin position="44"/>
        <end position="56"/>
    </location>
</feature>
<dbReference type="EMBL" id="LSMT01001427">
    <property type="protein sequence ID" value="PFX12340.1"/>
    <property type="molecule type" value="Genomic_DNA"/>
</dbReference>
<feature type="region of interest" description="Disordered" evidence="1">
    <location>
        <begin position="26"/>
        <end position="56"/>
    </location>
</feature>
<proteinExistence type="predicted"/>
<reference evidence="3" key="1">
    <citation type="journal article" date="2017" name="bioRxiv">
        <title>Comparative analysis of the genomes of Stylophora pistillata and Acropora digitifera provides evidence for extensive differences between species of corals.</title>
        <authorList>
            <person name="Voolstra C.R."/>
            <person name="Li Y."/>
            <person name="Liew Y.J."/>
            <person name="Baumgarten S."/>
            <person name="Zoccola D."/>
            <person name="Flot J.-F."/>
            <person name="Tambutte S."/>
            <person name="Allemand D."/>
            <person name="Aranda M."/>
        </authorList>
    </citation>
    <scope>NUCLEOTIDE SEQUENCE [LARGE SCALE GENOMIC DNA]</scope>
</reference>
<dbReference type="Proteomes" id="UP000225706">
    <property type="component" value="Unassembled WGS sequence"/>
</dbReference>
<sequence length="154" mass="17217">MEDFVIDEARKIPERSYRWMGSTFSAGGFKSLSEKQPTQTESQTTKKPEVSKTHEEIAGDETTAFAYPHDGCVRVFQRNSALQKHLSSEKCTKSSEKRSLLDLAKIASKSALEEGVGAIPTLQPVPGSERRTDCCNKEDWALKSTKKAYRLSEK</sequence>
<keyword evidence="3" id="KW-1185">Reference proteome</keyword>
<feature type="compositionally biased region" description="Polar residues" evidence="1">
    <location>
        <begin position="34"/>
        <end position="43"/>
    </location>
</feature>